<dbReference type="NCBIfam" id="TIGR02385">
    <property type="entry name" value="RelE_StbE"/>
    <property type="match status" value="1"/>
</dbReference>
<gene>
    <name evidence="3" type="ORF">A2609_00480</name>
</gene>
<evidence type="ECO:0000256" key="1">
    <source>
        <dbReference type="ARBA" id="ARBA00022649"/>
    </source>
</evidence>
<evidence type="ECO:0000256" key="2">
    <source>
        <dbReference type="PIRSR" id="PIRSR006156-1"/>
    </source>
</evidence>
<evidence type="ECO:0008006" key="5">
    <source>
        <dbReference type="Google" id="ProtNLM"/>
    </source>
</evidence>
<dbReference type="InterPro" id="IPR004386">
    <property type="entry name" value="Toxin_YafQ-like"/>
</dbReference>
<protein>
    <recommendedName>
        <fullName evidence="5">Addiction module toxin RelE</fullName>
    </recommendedName>
</protein>
<evidence type="ECO:0000313" key="3">
    <source>
        <dbReference type="EMBL" id="OGG93219.1"/>
    </source>
</evidence>
<name>A0A1F6G532_9BACT</name>
<dbReference type="InterPro" id="IPR007712">
    <property type="entry name" value="RelE/ParE_toxin"/>
</dbReference>
<dbReference type="Gene3D" id="3.30.2310.20">
    <property type="entry name" value="RelE-like"/>
    <property type="match status" value="1"/>
</dbReference>
<dbReference type="EMBL" id="MFMU01000010">
    <property type="protein sequence ID" value="OGG93219.1"/>
    <property type="molecule type" value="Genomic_DNA"/>
</dbReference>
<sequence length="92" mass="11056">MYRVVLSRRYKTALKRFSRHKNFDQQLLENIVDTLARGESLLPKHHDHQLTGESQEYRECHVKNNILLMYQKHEDILLLLLVDLGTHDDLFR</sequence>
<proteinExistence type="predicted"/>
<dbReference type="GO" id="GO:0006415">
    <property type="term" value="P:translational termination"/>
    <property type="evidence" value="ECO:0007669"/>
    <property type="project" value="TreeGrafter"/>
</dbReference>
<dbReference type="PIRSF" id="PIRSF006156">
    <property type="entry name" value="YafQ"/>
    <property type="match status" value="1"/>
</dbReference>
<keyword evidence="1" id="KW-1277">Toxin-antitoxin system</keyword>
<dbReference type="SUPFAM" id="SSF143011">
    <property type="entry name" value="RelE-like"/>
    <property type="match status" value="1"/>
</dbReference>
<dbReference type="GO" id="GO:0004521">
    <property type="term" value="F:RNA endonuclease activity"/>
    <property type="evidence" value="ECO:0007669"/>
    <property type="project" value="TreeGrafter"/>
</dbReference>
<dbReference type="GO" id="GO:0006402">
    <property type="term" value="P:mRNA catabolic process"/>
    <property type="evidence" value="ECO:0007669"/>
    <property type="project" value="TreeGrafter"/>
</dbReference>
<dbReference type="Pfam" id="PF15738">
    <property type="entry name" value="YafQ_toxin"/>
    <property type="match status" value="1"/>
</dbReference>
<organism evidence="3 4">
    <name type="scientific">Candidatus Kaiserbacteria bacterium RIFOXYD1_FULL_47_14</name>
    <dbReference type="NCBI Taxonomy" id="1798533"/>
    <lineage>
        <taxon>Bacteria</taxon>
        <taxon>Candidatus Kaiseribacteriota</taxon>
    </lineage>
</organism>
<dbReference type="PANTHER" id="PTHR40588">
    <property type="entry name" value="MRNA INTERFERASE TOXIN YAFQ"/>
    <property type="match status" value="1"/>
</dbReference>
<comment type="caution">
    <text evidence="3">The sequence shown here is derived from an EMBL/GenBank/DDBJ whole genome shotgun (WGS) entry which is preliminary data.</text>
</comment>
<dbReference type="STRING" id="1798533.A2609_00480"/>
<reference evidence="3 4" key="1">
    <citation type="journal article" date="2016" name="Nat. Commun.">
        <title>Thousands of microbial genomes shed light on interconnected biogeochemical processes in an aquifer system.</title>
        <authorList>
            <person name="Anantharaman K."/>
            <person name="Brown C.T."/>
            <person name="Hug L.A."/>
            <person name="Sharon I."/>
            <person name="Castelle C.J."/>
            <person name="Probst A.J."/>
            <person name="Thomas B.C."/>
            <person name="Singh A."/>
            <person name="Wilkins M.J."/>
            <person name="Karaoz U."/>
            <person name="Brodie E.L."/>
            <person name="Williams K.H."/>
            <person name="Hubbard S.S."/>
            <person name="Banfield J.F."/>
        </authorList>
    </citation>
    <scope>NUCLEOTIDE SEQUENCE [LARGE SCALE GENOMIC DNA]</scope>
</reference>
<feature type="active site" description="Proton donor" evidence="2">
    <location>
        <position position="87"/>
    </location>
</feature>
<dbReference type="PANTHER" id="PTHR40588:SF1">
    <property type="entry name" value="MRNA INTERFERASE TOXIN YAFQ"/>
    <property type="match status" value="1"/>
</dbReference>
<dbReference type="Proteomes" id="UP000176867">
    <property type="component" value="Unassembled WGS sequence"/>
</dbReference>
<dbReference type="InterPro" id="IPR035093">
    <property type="entry name" value="RelE/ParE_toxin_dom_sf"/>
</dbReference>
<dbReference type="AlphaFoldDB" id="A0A1F6G532"/>
<accession>A0A1F6G532</accession>
<evidence type="ECO:0000313" key="4">
    <source>
        <dbReference type="Proteomes" id="UP000176867"/>
    </source>
</evidence>